<dbReference type="KEGG" id="ahg:AHOG_06895"/>
<dbReference type="AlphaFoldDB" id="A0A221VZT4"/>
<protein>
    <submittedName>
        <fullName evidence="1">Alpha/beta hydrolase family protein</fullName>
    </submittedName>
</protein>
<dbReference type="PANTHER" id="PTHR42103:SF2">
    <property type="entry name" value="AB HYDROLASE-1 DOMAIN-CONTAINING PROTEIN"/>
    <property type="match status" value="1"/>
</dbReference>
<dbReference type="Gene3D" id="3.40.50.1820">
    <property type="entry name" value="alpha/beta hydrolase"/>
    <property type="match status" value="1"/>
</dbReference>
<keyword evidence="2" id="KW-1185">Reference proteome</keyword>
<gene>
    <name evidence="1" type="ORF">AHOG_06895</name>
</gene>
<proteinExistence type="predicted"/>
<keyword evidence="1" id="KW-0378">Hydrolase</keyword>
<evidence type="ECO:0000313" key="2">
    <source>
        <dbReference type="Proteomes" id="UP000204221"/>
    </source>
</evidence>
<reference evidence="1 2" key="1">
    <citation type="submission" date="2017-07" db="EMBL/GenBank/DDBJ databases">
        <title>Complete genome sequence of Actinoalloteichus hoggarensis DSM 45943, type strain of Actinoalloteichus hoggarensis.</title>
        <authorList>
            <person name="Ruckert C."/>
            <person name="Nouioui I."/>
            <person name="Willmese J."/>
            <person name="van Wezel G."/>
            <person name="Klenk H.-P."/>
            <person name="Kalinowski J."/>
            <person name="Zotchev S.B."/>
        </authorList>
    </citation>
    <scope>NUCLEOTIDE SEQUENCE [LARGE SCALE GENOMIC DNA]</scope>
    <source>
        <strain evidence="1 2">DSM 45943</strain>
    </source>
</reference>
<dbReference type="SUPFAM" id="SSF53474">
    <property type="entry name" value="alpha/beta-Hydrolases"/>
    <property type="match status" value="1"/>
</dbReference>
<organism evidence="1 2">
    <name type="scientific">Actinoalloteichus hoggarensis</name>
    <dbReference type="NCBI Taxonomy" id="1470176"/>
    <lineage>
        <taxon>Bacteria</taxon>
        <taxon>Bacillati</taxon>
        <taxon>Actinomycetota</taxon>
        <taxon>Actinomycetes</taxon>
        <taxon>Pseudonocardiales</taxon>
        <taxon>Pseudonocardiaceae</taxon>
        <taxon>Actinoalloteichus</taxon>
    </lineage>
</organism>
<dbReference type="EMBL" id="CP022521">
    <property type="protein sequence ID" value="ASO19027.1"/>
    <property type="molecule type" value="Genomic_DNA"/>
</dbReference>
<name>A0A221VZT4_9PSEU</name>
<dbReference type="Proteomes" id="UP000204221">
    <property type="component" value="Chromosome"/>
</dbReference>
<dbReference type="InterPro" id="IPR029058">
    <property type="entry name" value="AB_hydrolase_fold"/>
</dbReference>
<evidence type="ECO:0000313" key="1">
    <source>
        <dbReference type="EMBL" id="ASO19027.1"/>
    </source>
</evidence>
<sequence length="250" mass="26802">MTSTPIRSGTVLPGRRTPITLRTEDGLALVGELALPADRPPQATLICLHPLPTHGGMMDSQLYRKAAWRLPALADLAVLRFNTRGTASAAGRSDGVFDHGGLEGLDVAAAVAWAVRRGLPELWIVGWSFGADLAVRYGRVPAVRGAVLLSPPLRSSGPEDLDAWARWGRPLHALVPELDDRLRPAEARERFGVVPQAEIVGYPGAGHLWVGRADDVLDGIVSIVAPAVPTPLPRSWDGRCESVHFSVHRG</sequence>
<dbReference type="GO" id="GO:0016787">
    <property type="term" value="F:hydrolase activity"/>
    <property type="evidence" value="ECO:0007669"/>
    <property type="project" value="UniProtKB-KW"/>
</dbReference>
<dbReference type="RefSeq" id="WP_093940609.1">
    <property type="nucleotide sequence ID" value="NZ_CP022521.1"/>
</dbReference>
<dbReference type="OrthoDB" id="4854783at2"/>
<dbReference type="PANTHER" id="PTHR42103">
    <property type="entry name" value="ALPHA/BETA-HYDROLASES SUPERFAMILY PROTEIN"/>
    <property type="match status" value="1"/>
</dbReference>
<accession>A0A221VZT4</accession>